<gene>
    <name evidence="1" type="ORF">FMM05_20090</name>
</gene>
<proteinExistence type="predicted"/>
<evidence type="ECO:0000313" key="2">
    <source>
        <dbReference type="Proteomes" id="UP000320643"/>
    </source>
</evidence>
<organism evidence="1 2">
    <name type="scientific">Flavobacterium zepuense</name>
    <dbReference type="NCBI Taxonomy" id="2593302"/>
    <lineage>
        <taxon>Bacteria</taxon>
        <taxon>Pseudomonadati</taxon>
        <taxon>Bacteroidota</taxon>
        <taxon>Flavobacteriia</taxon>
        <taxon>Flavobacteriales</taxon>
        <taxon>Flavobacteriaceae</taxon>
        <taxon>Flavobacterium</taxon>
    </lineage>
</organism>
<sequence length="277" mass="30321">MNTVKRYLSLTFISLLTGLFTDCQNPNSQASQNDAPEVLTGTWTMVRESGGKYVLLDCGDGSETIVLTADSVLHKGIMEDAGSKIDHREIKVDTAVIYLDKTGTSYYKLIGSDKQSGISKWVIKEGDGLEIEKFFVDKTHLITIKKSKGTASDCGTTADAGDQVDGSFVIGNGNLTASIEGSNCISIRDKSGNMQFERCLEEGNIMALRKVKGDFLPLTFMSGPHSMDADFFLKGKEWVAKSVTFYKHTDNGDIKTTRAIDVSLSGFDFRNVAEKFD</sequence>
<dbReference type="EMBL" id="VJVZ01000018">
    <property type="protein sequence ID" value="TRW21560.1"/>
    <property type="molecule type" value="Genomic_DNA"/>
</dbReference>
<evidence type="ECO:0000313" key="1">
    <source>
        <dbReference type="EMBL" id="TRW21560.1"/>
    </source>
</evidence>
<dbReference type="RefSeq" id="WP_143375220.1">
    <property type="nucleotide sequence ID" value="NZ_VJVZ01000018.1"/>
</dbReference>
<dbReference type="Proteomes" id="UP000320643">
    <property type="component" value="Unassembled WGS sequence"/>
</dbReference>
<keyword evidence="2" id="KW-1185">Reference proteome</keyword>
<comment type="caution">
    <text evidence="1">The sequence shown here is derived from an EMBL/GenBank/DDBJ whole genome shotgun (WGS) entry which is preliminary data.</text>
</comment>
<dbReference type="OrthoDB" id="1340645at2"/>
<reference evidence="1 2" key="1">
    <citation type="submission" date="2019-07" db="EMBL/GenBank/DDBJ databases">
        <title>Flavobacterium sp. nov., isolated from glacier ice.</title>
        <authorList>
            <person name="Liu Q."/>
            <person name="Xin Y.-H."/>
        </authorList>
    </citation>
    <scope>NUCLEOTIDE SEQUENCE [LARGE SCALE GENOMIC DNA]</scope>
    <source>
        <strain evidence="1 2">ZT4R6</strain>
    </source>
</reference>
<dbReference type="AlphaFoldDB" id="A0A552UTT5"/>
<protein>
    <submittedName>
        <fullName evidence="1">Uncharacterized protein</fullName>
    </submittedName>
</protein>
<name>A0A552UTT5_9FLAO</name>
<accession>A0A552UTT5</accession>